<name>A0A514Z6R8_9LACT</name>
<sequence length="205" mass="22994">MTDYIFKAGNPLLAPILLLHSTGGDEHQLLPIAERIAPGHPVLSIRGRVNDNGINRYFKLRHAGGFTQDNFDLDSLALESQWLADEILALAEKYSLDATKFIALGYSNGANIALYMTLKGIFNFDKVIALHGMQLTEINHPVSTDNKRIFLTYAPNDPIVSERNFNALIQNLETASCQNEIFKCTYGHQLTEEELVAAKKWLEIY</sequence>
<dbReference type="AlphaFoldDB" id="A0A514Z6R8"/>
<evidence type="ECO:0000259" key="1">
    <source>
        <dbReference type="Pfam" id="PF02230"/>
    </source>
</evidence>
<dbReference type="Gene3D" id="3.40.50.1820">
    <property type="entry name" value="alpha/beta hydrolase"/>
    <property type="match status" value="1"/>
</dbReference>
<organism evidence="2 3">
    <name type="scientific">Lactococcus protaetiae</name>
    <dbReference type="NCBI Taxonomy" id="2592653"/>
    <lineage>
        <taxon>Bacteria</taxon>
        <taxon>Bacillati</taxon>
        <taxon>Bacillota</taxon>
        <taxon>Bacilli</taxon>
        <taxon>Lactobacillales</taxon>
        <taxon>Streptococcaceae</taxon>
        <taxon>Lactococcus</taxon>
    </lineage>
</organism>
<dbReference type="KEGG" id="lack:FLP15_02865"/>
<keyword evidence="3" id="KW-1185">Reference proteome</keyword>
<proteinExistence type="predicted"/>
<dbReference type="OrthoDB" id="9796570at2"/>
<protein>
    <submittedName>
        <fullName evidence="2">Alpha/beta hydrolase</fullName>
    </submittedName>
</protein>
<keyword evidence="2" id="KW-0378">Hydrolase</keyword>
<dbReference type="Pfam" id="PF02230">
    <property type="entry name" value="Abhydrolase_2"/>
    <property type="match status" value="1"/>
</dbReference>
<dbReference type="EMBL" id="CP041356">
    <property type="protein sequence ID" value="QDK70299.1"/>
    <property type="molecule type" value="Genomic_DNA"/>
</dbReference>
<dbReference type="SUPFAM" id="SSF53474">
    <property type="entry name" value="alpha/beta-Hydrolases"/>
    <property type="match status" value="1"/>
</dbReference>
<dbReference type="Proteomes" id="UP000315128">
    <property type="component" value="Chromosome"/>
</dbReference>
<dbReference type="InterPro" id="IPR003140">
    <property type="entry name" value="PLipase/COase/thioEstase"/>
</dbReference>
<dbReference type="InterPro" id="IPR029058">
    <property type="entry name" value="AB_hydrolase_fold"/>
</dbReference>
<dbReference type="GO" id="GO:0016787">
    <property type="term" value="F:hydrolase activity"/>
    <property type="evidence" value="ECO:0007669"/>
    <property type="project" value="UniProtKB-KW"/>
</dbReference>
<accession>A0A514Z6R8</accession>
<reference evidence="2 3" key="1">
    <citation type="submission" date="2019-07" db="EMBL/GenBank/DDBJ databases">
        <title>Genome sequencing of KACC 19320.</title>
        <authorList>
            <person name="Heo J."/>
            <person name="Kim S.-J."/>
            <person name="Kim J.-S."/>
            <person name="Hong S.-B."/>
            <person name="Kwon S.-W."/>
        </authorList>
    </citation>
    <scope>NUCLEOTIDE SEQUENCE [LARGE SCALE GENOMIC DNA]</scope>
    <source>
        <strain evidence="2 3">KACC 19320</strain>
    </source>
</reference>
<gene>
    <name evidence="2" type="ORF">FLP15_02865</name>
</gene>
<dbReference type="RefSeq" id="WP_142765916.1">
    <property type="nucleotide sequence ID" value="NZ_CP041356.1"/>
</dbReference>
<evidence type="ECO:0000313" key="2">
    <source>
        <dbReference type="EMBL" id="QDK70299.1"/>
    </source>
</evidence>
<feature type="domain" description="Phospholipase/carboxylesterase/thioesterase" evidence="1">
    <location>
        <begin position="92"/>
        <end position="204"/>
    </location>
</feature>
<evidence type="ECO:0000313" key="3">
    <source>
        <dbReference type="Proteomes" id="UP000315128"/>
    </source>
</evidence>